<name>A0ABN7ZYW0_9BACI</name>
<accession>A0ABN7ZYW0</accession>
<keyword evidence="2" id="KW-1185">Reference proteome</keyword>
<dbReference type="Proteomes" id="UP000789423">
    <property type="component" value="Unassembled WGS sequence"/>
</dbReference>
<dbReference type="RefSeq" id="WP_098309122.1">
    <property type="nucleotide sequence ID" value="NZ_CAKJTI010000020.1"/>
</dbReference>
<gene>
    <name evidence="1" type="ORF">BACCIP111899_03240</name>
</gene>
<evidence type="ECO:0000313" key="1">
    <source>
        <dbReference type="EMBL" id="CAG9614013.1"/>
    </source>
</evidence>
<sequence>MSEIEVGEIFTLSDESNEEQEVEVLGTMNVEGAEYIAVGFVEDIQTETEEDIDIFFLKVEEDSEFSYIESDEEFEKVSAAFEKIMDEQE</sequence>
<evidence type="ECO:0008006" key="3">
    <source>
        <dbReference type="Google" id="ProtNLM"/>
    </source>
</evidence>
<dbReference type="EMBL" id="CAKJTI010000020">
    <property type="protein sequence ID" value="CAG9614013.1"/>
    <property type="molecule type" value="Genomic_DNA"/>
</dbReference>
<dbReference type="InterPro" id="IPR009711">
    <property type="entry name" value="UPF0473"/>
</dbReference>
<dbReference type="Pfam" id="PF06949">
    <property type="entry name" value="DUF1292"/>
    <property type="match status" value="1"/>
</dbReference>
<comment type="caution">
    <text evidence="1">The sequence shown here is derived from an EMBL/GenBank/DDBJ whole genome shotgun (WGS) entry which is preliminary data.</text>
</comment>
<protein>
    <recommendedName>
        <fullName evidence="3">DUF1292 domain-containing protein</fullName>
    </recommendedName>
</protein>
<proteinExistence type="predicted"/>
<evidence type="ECO:0000313" key="2">
    <source>
        <dbReference type="Proteomes" id="UP000789423"/>
    </source>
</evidence>
<organism evidence="1 2">
    <name type="scientific">Bacillus rhizoplanae</name>
    <dbReference type="NCBI Taxonomy" id="2880966"/>
    <lineage>
        <taxon>Bacteria</taxon>
        <taxon>Bacillati</taxon>
        <taxon>Bacillota</taxon>
        <taxon>Bacilli</taxon>
        <taxon>Bacillales</taxon>
        <taxon>Bacillaceae</taxon>
        <taxon>Bacillus</taxon>
    </lineage>
</organism>
<reference evidence="1 2" key="1">
    <citation type="submission" date="2021-10" db="EMBL/GenBank/DDBJ databases">
        <authorList>
            <person name="Criscuolo A."/>
        </authorList>
    </citation>
    <scope>NUCLEOTIDE SEQUENCE [LARGE SCALE GENOMIC DNA]</scope>
    <source>
        <strain evidence="2">CIP 111899</strain>
    </source>
</reference>